<keyword evidence="11" id="KW-1185">Reference proteome</keyword>
<dbReference type="OrthoDB" id="409189at2759"/>
<gene>
    <name evidence="10" type="ORF">K460DRAFT_343456</name>
</gene>
<dbReference type="GO" id="GO:0004066">
    <property type="term" value="F:asparagine synthase (glutamine-hydrolyzing) activity"/>
    <property type="evidence" value="ECO:0007669"/>
    <property type="project" value="InterPro"/>
</dbReference>
<name>A0A9P4GFF8_9PLEO</name>
<dbReference type="Pfam" id="PF13537">
    <property type="entry name" value="GATase_7"/>
    <property type="match status" value="1"/>
</dbReference>
<accession>A0A9P4GFF8</accession>
<dbReference type="NCBIfam" id="TIGR01536">
    <property type="entry name" value="asn_synth_AEB"/>
    <property type="match status" value="1"/>
</dbReference>
<dbReference type="PANTHER" id="PTHR43284:SF1">
    <property type="entry name" value="ASPARAGINE SYNTHETASE"/>
    <property type="match status" value="1"/>
</dbReference>
<dbReference type="CDD" id="cd01991">
    <property type="entry name" value="Asn_synthase_B_C"/>
    <property type="match status" value="1"/>
</dbReference>
<evidence type="ECO:0000256" key="2">
    <source>
        <dbReference type="ARBA" id="ARBA00022741"/>
    </source>
</evidence>
<evidence type="ECO:0000256" key="1">
    <source>
        <dbReference type="ARBA" id="ARBA00005752"/>
    </source>
</evidence>
<comment type="caution">
    <text evidence="10">The sequence shown here is derived from an EMBL/GenBank/DDBJ whole genome shotgun (WGS) entry which is preliminary data.</text>
</comment>
<dbReference type="SUPFAM" id="SSF56235">
    <property type="entry name" value="N-terminal nucleophile aminohydrolases (Ntn hydrolases)"/>
    <property type="match status" value="1"/>
</dbReference>
<reference evidence="10" key="1">
    <citation type="submission" date="2020-01" db="EMBL/GenBank/DDBJ databases">
        <authorList>
            <consortium name="DOE Joint Genome Institute"/>
            <person name="Haridas S."/>
            <person name="Albert R."/>
            <person name="Binder M."/>
            <person name="Bloem J."/>
            <person name="Labutti K."/>
            <person name="Salamov A."/>
            <person name="Andreopoulos B."/>
            <person name="Baker S.E."/>
            <person name="Barry K."/>
            <person name="Bills G."/>
            <person name="Bluhm B.H."/>
            <person name="Cannon C."/>
            <person name="Castanera R."/>
            <person name="Culley D.E."/>
            <person name="Daum C."/>
            <person name="Ezra D."/>
            <person name="Gonzalez J.B."/>
            <person name="Henrissat B."/>
            <person name="Kuo A."/>
            <person name="Liang C."/>
            <person name="Lipzen A."/>
            <person name="Lutzoni F."/>
            <person name="Magnuson J."/>
            <person name="Mondo S."/>
            <person name="Nolan M."/>
            <person name="Ohm R."/>
            <person name="Pangilinan J."/>
            <person name="Park H.-J."/>
            <person name="Ramirez L."/>
            <person name="Alfaro M."/>
            <person name="Sun H."/>
            <person name="Tritt A."/>
            <person name="Yoshinaga Y."/>
            <person name="Zwiers L.-H."/>
            <person name="Turgeon B.G."/>
            <person name="Goodwin S.B."/>
            <person name="Spatafora J.W."/>
            <person name="Crous P.W."/>
            <person name="Grigoriev I.V."/>
        </authorList>
    </citation>
    <scope>NUCLEOTIDE SEQUENCE</scope>
    <source>
        <strain evidence="10">CBS 394.84</strain>
    </source>
</reference>
<dbReference type="InterPro" id="IPR006426">
    <property type="entry name" value="Asn_synth_AEB"/>
</dbReference>
<evidence type="ECO:0000256" key="4">
    <source>
        <dbReference type="ARBA" id="ARBA00022962"/>
    </source>
</evidence>
<dbReference type="SUPFAM" id="SSF52402">
    <property type="entry name" value="Adenine nucleotide alpha hydrolases-like"/>
    <property type="match status" value="1"/>
</dbReference>
<dbReference type="InterPro" id="IPR029055">
    <property type="entry name" value="Ntn_hydrolases_N"/>
</dbReference>
<dbReference type="Gene3D" id="3.60.20.10">
    <property type="entry name" value="Glutamine Phosphoribosylpyrophosphate, subunit 1, domain 1"/>
    <property type="match status" value="1"/>
</dbReference>
<dbReference type="InterPro" id="IPR033738">
    <property type="entry name" value="AsnB_N"/>
</dbReference>
<dbReference type="Proteomes" id="UP000800039">
    <property type="component" value="Unassembled WGS sequence"/>
</dbReference>
<dbReference type="CDD" id="cd00712">
    <property type="entry name" value="AsnB"/>
    <property type="match status" value="1"/>
</dbReference>
<feature type="binding site" evidence="7">
    <location>
        <position position="317"/>
    </location>
    <ligand>
        <name>ATP</name>
        <dbReference type="ChEBI" id="CHEBI:30616"/>
    </ligand>
</feature>
<feature type="binding site" evidence="7">
    <location>
        <position position="106"/>
    </location>
    <ligand>
        <name>L-glutamine</name>
        <dbReference type="ChEBI" id="CHEBI:58359"/>
    </ligand>
</feature>
<evidence type="ECO:0000313" key="10">
    <source>
        <dbReference type="EMBL" id="KAF1844286.1"/>
    </source>
</evidence>
<evidence type="ECO:0000256" key="7">
    <source>
        <dbReference type="PIRSR" id="PIRSR001589-2"/>
    </source>
</evidence>
<dbReference type="InterPro" id="IPR014729">
    <property type="entry name" value="Rossmann-like_a/b/a_fold"/>
</dbReference>
<dbReference type="GO" id="GO:0005524">
    <property type="term" value="F:ATP binding"/>
    <property type="evidence" value="ECO:0007669"/>
    <property type="project" value="UniProtKB-KW"/>
</dbReference>
<keyword evidence="3 5" id="KW-0067">ATP-binding</keyword>
<dbReference type="InterPro" id="IPR051786">
    <property type="entry name" value="ASN_synthetase/amidase"/>
</dbReference>
<feature type="domain" description="Glutamine amidotransferase type-2" evidence="9">
    <location>
        <begin position="2"/>
        <end position="215"/>
    </location>
</feature>
<dbReference type="FunFam" id="3.60.20.10:FF:000155">
    <property type="entry name" value="Asparagine synthetase (Eurofung)"/>
    <property type="match status" value="1"/>
</dbReference>
<keyword evidence="6" id="KW-0028">Amino-acid biosynthesis</keyword>
<dbReference type="Pfam" id="PF00733">
    <property type="entry name" value="Asn_synthase"/>
    <property type="match status" value="1"/>
</dbReference>
<dbReference type="InterPro" id="IPR017932">
    <property type="entry name" value="GATase_2_dom"/>
</dbReference>
<dbReference type="EMBL" id="ML976617">
    <property type="protein sequence ID" value="KAF1844286.1"/>
    <property type="molecule type" value="Genomic_DNA"/>
</dbReference>
<comment type="similarity">
    <text evidence="1">Belongs to the asparagine synthetase family.</text>
</comment>
<keyword evidence="4 6" id="KW-0315">Glutamine amidotransferase</keyword>
<evidence type="ECO:0000256" key="6">
    <source>
        <dbReference type="PIRSR" id="PIRSR001589-1"/>
    </source>
</evidence>
<evidence type="ECO:0000259" key="9">
    <source>
        <dbReference type="PROSITE" id="PS51278"/>
    </source>
</evidence>
<keyword evidence="2 5" id="KW-0547">Nucleotide-binding</keyword>
<organism evidence="10 11">
    <name type="scientific">Cucurbitaria berberidis CBS 394.84</name>
    <dbReference type="NCBI Taxonomy" id="1168544"/>
    <lineage>
        <taxon>Eukaryota</taxon>
        <taxon>Fungi</taxon>
        <taxon>Dikarya</taxon>
        <taxon>Ascomycota</taxon>
        <taxon>Pezizomycotina</taxon>
        <taxon>Dothideomycetes</taxon>
        <taxon>Pleosporomycetidae</taxon>
        <taxon>Pleosporales</taxon>
        <taxon>Pleosporineae</taxon>
        <taxon>Cucurbitariaceae</taxon>
        <taxon>Cucurbitaria</taxon>
    </lineage>
</organism>
<protein>
    <submittedName>
        <fullName evidence="10">Asparagine synthase</fullName>
    </submittedName>
</protein>
<sequence length="679" mass="76348">MCGITASLLLKGRDPSSRETLKEEIRDGLNIIKHRGPDAEGDWISPNGRVGLGHVRLSIIDLAPTGNQPFHSRNDRIHAVVNGEIYDHDRYREELKSEYHFVGHSDCEIPLALYQHYGLSLMPHLRGEFALVLWDSKRELFFAARDRYGVKPLYYTVVEGRLLVATEMKSFLAFGWKPEWDVQALVDHGWRTDGRTMFKGVRKVLPGHYLISKHYGPVEEKPYWDIEYPDKRMSGTNSIQNVRETRTEGEMIKGVQDRMLESVRLRLRADVPVGIYLSGGLDSSAIAGMIAHVLKEGHTKLGNDASRDLSKMTCLCVQFDKDSGADESEIAKRTADWLGVKFVPVVMDDEALAKNFEDAAWFSETVMPDANGPGRLAMAAIAHKQGLKVVLTGEGSDEHFGGYSSYAPEAIREADPSWPLSDFPESDRLEGLRLAEAKPDLNFGGKVGERPESTSRMLNGSIQTKRLATLTPAKWASWTDCYTDTDQETLMVESFDGCVREAIATKWHPLHTAQYIHTKTAFPNLLLRYVGDNVDMVNQIESRTPFLDHHVTEYANGLPPSLKMKYDPVAKTFNEKYVLKEAMRPFVPDEIYKRKKHSFVGPTRYPDGPFKDLLEKLITKENIEQLGFLDWTQTSELVGKAFEGSDPFAMRGAMVAAQFVVLGTRFGVAKATPEITTQT</sequence>
<dbReference type="AlphaFoldDB" id="A0A9P4GFF8"/>
<evidence type="ECO:0000313" key="11">
    <source>
        <dbReference type="Proteomes" id="UP000800039"/>
    </source>
</evidence>
<dbReference type="RefSeq" id="XP_040786849.1">
    <property type="nucleotide sequence ID" value="XM_040931221.1"/>
</dbReference>
<dbReference type="GO" id="GO:0005829">
    <property type="term" value="C:cytosol"/>
    <property type="evidence" value="ECO:0007669"/>
    <property type="project" value="TreeGrafter"/>
</dbReference>
<dbReference type="InterPro" id="IPR001962">
    <property type="entry name" value="Asn_synthase"/>
</dbReference>
<dbReference type="GeneID" id="63848473"/>
<keyword evidence="6" id="KW-0061">Asparagine biosynthesis</keyword>
<dbReference type="PIRSF" id="PIRSF001589">
    <property type="entry name" value="Asn_synthetase_glu-h"/>
    <property type="match status" value="1"/>
</dbReference>
<dbReference type="PANTHER" id="PTHR43284">
    <property type="entry name" value="ASPARAGINE SYNTHETASE (GLUTAMINE-HYDROLYZING)"/>
    <property type="match status" value="1"/>
</dbReference>
<dbReference type="GO" id="GO:0006529">
    <property type="term" value="P:asparagine biosynthetic process"/>
    <property type="evidence" value="ECO:0007669"/>
    <property type="project" value="UniProtKB-KW"/>
</dbReference>
<evidence type="ECO:0000256" key="3">
    <source>
        <dbReference type="ARBA" id="ARBA00022840"/>
    </source>
</evidence>
<evidence type="ECO:0000256" key="8">
    <source>
        <dbReference type="PIRSR" id="PIRSR001589-3"/>
    </source>
</evidence>
<proteinExistence type="inferred from homology"/>
<dbReference type="Gene3D" id="3.40.50.620">
    <property type="entry name" value="HUPs"/>
    <property type="match status" value="1"/>
</dbReference>
<dbReference type="PROSITE" id="PS51278">
    <property type="entry name" value="GATASE_TYPE_2"/>
    <property type="match status" value="1"/>
</dbReference>
<feature type="site" description="Important for beta-aspartyl-AMP intermediate formation" evidence="8">
    <location>
        <position position="394"/>
    </location>
</feature>
<evidence type="ECO:0000256" key="5">
    <source>
        <dbReference type="PIRNR" id="PIRNR001589"/>
    </source>
</evidence>
<feature type="active site" description="For GATase activity" evidence="6">
    <location>
        <position position="2"/>
    </location>
</feature>